<keyword evidence="1" id="KW-1133">Transmembrane helix</keyword>
<dbReference type="Gramene" id="Ma02_t14400.1">
    <property type="protein sequence ID" value="Ma02_p14400.1"/>
    <property type="gene ID" value="Ma02_g14400"/>
</dbReference>
<keyword evidence="1" id="KW-0812">Transmembrane</keyword>
<sequence>MELKSDGFVGVVLSMEGGGAQQNKQQLEQQSDKGGCSLLQHRYLDEFDGIYDRPLACFGCGIGWACFILGFGFPLLWYIATALYFGKYHLKDPRERAGLAASAIAALICSVAALITLVAVHL</sequence>
<dbReference type="OMA" id="YYLKDPR"/>
<keyword evidence="4" id="KW-1185">Reference proteome</keyword>
<organism evidence="3 4">
    <name type="scientific">Musa acuminata subsp. malaccensis</name>
    <name type="common">Wild banana</name>
    <name type="synonym">Musa malaccensis</name>
    <dbReference type="NCBI Taxonomy" id="214687"/>
    <lineage>
        <taxon>Eukaryota</taxon>
        <taxon>Viridiplantae</taxon>
        <taxon>Streptophyta</taxon>
        <taxon>Embryophyta</taxon>
        <taxon>Tracheophyta</taxon>
        <taxon>Spermatophyta</taxon>
        <taxon>Magnoliopsida</taxon>
        <taxon>Liliopsida</taxon>
        <taxon>Zingiberales</taxon>
        <taxon>Musaceae</taxon>
        <taxon>Musa</taxon>
    </lineage>
</organism>
<evidence type="ECO:0000313" key="4">
    <source>
        <dbReference type="Proteomes" id="UP000012960"/>
    </source>
</evidence>
<dbReference type="PANTHER" id="PTHR46666:SF2">
    <property type="entry name" value="60S RIBOSOMAL L18A-LIKE PROTEIN"/>
    <property type="match status" value="1"/>
</dbReference>
<name>A0A804I2R8_MUSAM</name>
<dbReference type="Proteomes" id="UP000012960">
    <property type="component" value="Unplaced"/>
</dbReference>
<feature type="transmembrane region" description="Helical" evidence="1">
    <location>
        <begin position="97"/>
        <end position="120"/>
    </location>
</feature>
<dbReference type="AlphaFoldDB" id="A0A804I2R8"/>
<protein>
    <submittedName>
        <fullName evidence="2">(wild Malaysian banana) hypothetical protein</fullName>
    </submittedName>
</protein>
<feature type="transmembrane region" description="Helical" evidence="1">
    <location>
        <begin position="62"/>
        <end position="85"/>
    </location>
</feature>
<accession>A0A804I2R8</accession>
<evidence type="ECO:0000256" key="1">
    <source>
        <dbReference type="SAM" id="Phobius"/>
    </source>
</evidence>
<keyword evidence="1" id="KW-0472">Membrane</keyword>
<proteinExistence type="predicted"/>
<gene>
    <name evidence="2" type="ORF">GSMUA_69350.1</name>
</gene>
<evidence type="ECO:0000313" key="2">
    <source>
        <dbReference type="EMBL" id="CAG1862041.1"/>
    </source>
</evidence>
<reference evidence="2" key="1">
    <citation type="submission" date="2021-03" db="EMBL/GenBank/DDBJ databases">
        <authorList>
            <consortium name="Genoscope - CEA"/>
            <person name="William W."/>
        </authorList>
    </citation>
    <scope>NUCLEOTIDE SEQUENCE</scope>
    <source>
        <strain evidence="2">Doubled-haploid Pahang</strain>
    </source>
</reference>
<dbReference type="PANTHER" id="PTHR46666">
    <property type="entry name" value="60S RIBOSOMAL L18A-LIKE PROTEIN"/>
    <property type="match status" value="1"/>
</dbReference>
<dbReference type="EMBL" id="HG996467">
    <property type="protein sequence ID" value="CAG1862041.1"/>
    <property type="molecule type" value="Genomic_DNA"/>
</dbReference>
<evidence type="ECO:0000313" key="3">
    <source>
        <dbReference type="EnsemblPlants" id="Ma02_p14400.1"/>
    </source>
</evidence>
<reference evidence="3" key="2">
    <citation type="submission" date="2021-05" db="UniProtKB">
        <authorList>
            <consortium name="EnsemblPlants"/>
        </authorList>
    </citation>
    <scope>IDENTIFICATION</scope>
    <source>
        <strain evidence="3">subsp. malaccensis</strain>
    </source>
</reference>
<dbReference type="EnsemblPlants" id="Ma02_t14400.1">
    <property type="protein sequence ID" value="Ma02_p14400.1"/>
    <property type="gene ID" value="Ma02_g14400"/>
</dbReference>
<dbReference type="InParanoid" id="A0A804I2R8"/>